<dbReference type="GO" id="GO:0000160">
    <property type="term" value="P:phosphorelay signal transduction system"/>
    <property type="evidence" value="ECO:0007669"/>
    <property type="project" value="InterPro"/>
</dbReference>
<evidence type="ECO:0000256" key="1">
    <source>
        <dbReference type="ARBA" id="ARBA00005820"/>
    </source>
</evidence>
<dbReference type="CDD" id="cd15831">
    <property type="entry name" value="BTAD"/>
    <property type="match status" value="1"/>
</dbReference>
<feature type="DNA-binding region" description="OmpR/PhoB-type" evidence="5">
    <location>
        <begin position="1"/>
        <end position="93"/>
    </location>
</feature>
<dbReference type="GO" id="GO:0003677">
    <property type="term" value="F:DNA binding"/>
    <property type="evidence" value="ECO:0007669"/>
    <property type="project" value="UniProtKB-UniRule"/>
</dbReference>
<comment type="similarity">
    <text evidence="1">Belongs to the AfsR/DnrI/RedD regulatory family.</text>
</comment>
<gene>
    <name evidence="7" type="ORF">CLV40_101616</name>
</gene>
<dbReference type="PROSITE" id="PS51755">
    <property type="entry name" value="OMPR_PHOB"/>
    <property type="match status" value="1"/>
</dbReference>
<dbReference type="EMBL" id="PTIX01000001">
    <property type="protein sequence ID" value="PPK71426.1"/>
    <property type="molecule type" value="Genomic_DNA"/>
</dbReference>
<dbReference type="InterPro" id="IPR001867">
    <property type="entry name" value="OmpR/PhoB-type_DNA-bd"/>
</dbReference>
<name>A0A2S6H1Z0_9PSEU</name>
<protein>
    <submittedName>
        <fullName evidence="7">DNA-binding SARP family transcriptional activator</fullName>
    </submittedName>
</protein>
<accession>A0A2S6H1Z0</accession>
<keyword evidence="8" id="KW-1185">Reference proteome</keyword>
<dbReference type="SMART" id="SM01043">
    <property type="entry name" value="BTAD"/>
    <property type="match status" value="1"/>
</dbReference>
<dbReference type="Gene3D" id="1.10.10.10">
    <property type="entry name" value="Winged helix-like DNA-binding domain superfamily/Winged helix DNA-binding domain"/>
    <property type="match status" value="1"/>
</dbReference>
<evidence type="ECO:0000259" key="6">
    <source>
        <dbReference type="PROSITE" id="PS51755"/>
    </source>
</evidence>
<organism evidence="7 8">
    <name type="scientific">Actinokineospora auranticolor</name>
    <dbReference type="NCBI Taxonomy" id="155976"/>
    <lineage>
        <taxon>Bacteria</taxon>
        <taxon>Bacillati</taxon>
        <taxon>Actinomycetota</taxon>
        <taxon>Actinomycetes</taxon>
        <taxon>Pseudonocardiales</taxon>
        <taxon>Pseudonocardiaceae</taxon>
        <taxon>Actinokineospora</taxon>
    </lineage>
</organism>
<proteinExistence type="inferred from homology"/>
<reference evidence="7 8" key="1">
    <citation type="submission" date="2018-02" db="EMBL/GenBank/DDBJ databases">
        <title>Genomic Encyclopedia of Archaeal and Bacterial Type Strains, Phase II (KMG-II): from individual species to whole genera.</title>
        <authorList>
            <person name="Goeker M."/>
        </authorList>
    </citation>
    <scope>NUCLEOTIDE SEQUENCE [LARGE SCALE GENOMIC DNA]</scope>
    <source>
        <strain evidence="7 8">YU 961-1</strain>
    </source>
</reference>
<keyword evidence="4" id="KW-0804">Transcription</keyword>
<evidence type="ECO:0000256" key="5">
    <source>
        <dbReference type="PROSITE-ProRule" id="PRU01091"/>
    </source>
</evidence>
<evidence type="ECO:0000313" key="7">
    <source>
        <dbReference type="EMBL" id="PPK71426.1"/>
    </source>
</evidence>
<dbReference type="RefSeq" id="WP_219823884.1">
    <property type="nucleotide sequence ID" value="NZ_CP154825.1"/>
</dbReference>
<dbReference type="InterPro" id="IPR011990">
    <property type="entry name" value="TPR-like_helical_dom_sf"/>
</dbReference>
<dbReference type="Pfam" id="PF00486">
    <property type="entry name" value="Trans_reg_C"/>
    <property type="match status" value="1"/>
</dbReference>
<dbReference type="SMART" id="SM00862">
    <property type="entry name" value="Trans_reg_C"/>
    <property type="match status" value="1"/>
</dbReference>
<dbReference type="SUPFAM" id="SSF46894">
    <property type="entry name" value="C-terminal effector domain of the bipartite response regulators"/>
    <property type="match status" value="1"/>
</dbReference>
<keyword evidence="2" id="KW-0805">Transcription regulation</keyword>
<dbReference type="Pfam" id="PF03704">
    <property type="entry name" value="BTAD"/>
    <property type="match status" value="1"/>
</dbReference>
<sequence length="252" mass="28110">MRYLLLGPLQIAGETTLTITAPKIETLFATLLIRANRAVSTDELIGELWGEQPPRRVRSALHVYVSQIRKRFTADEPGAAVLRTHGQGYLLEVDESRLDVTDLQREHALGQSLVDRDPHAALAAFTRAAALFRGPVLGHIRNGLVVGGFGRWADELRLECLEAVARGSLVTGRHREVIGDLAKWAEEYPLHEAFREQLMVALYRSGRRAEALAVFQSARRVLREELGLEPRESMRRLQSHILGADRDLSLAG</sequence>
<evidence type="ECO:0000256" key="3">
    <source>
        <dbReference type="ARBA" id="ARBA00023125"/>
    </source>
</evidence>
<evidence type="ECO:0000256" key="4">
    <source>
        <dbReference type="ARBA" id="ARBA00023163"/>
    </source>
</evidence>
<evidence type="ECO:0000256" key="2">
    <source>
        <dbReference type="ARBA" id="ARBA00023015"/>
    </source>
</evidence>
<dbReference type="InterPro" id="IPR036388">
    <property type="entry name" value="WH-like_DNA-bd_sf"/>
</dbReference>
<dbReference type="InterPro" id="IPR051677">
    <property type="entry name" value="AfsR-DnrI-RedD_regulator"/>
</dbReference>
<dbReference type="GO" id="GO:0006355">
    <property type="term" value="P:regulation of DNA-templated transcription"/>
    <property type="evidence" value="ECO:0007669"/>
    <property type="project" value="InterPro"/>
</dbReference>
<keyword evidence="3 5" id="KW-0238">DNA-binding</keyword>
<dbReference type="InterPro" id="IPR016032">
    <property type="entry name" value="Sig_transdc_resp-reg_C-effctor"/>
</dbReference>
<dbReference type="SUPFAM" id="SSF48452">
    <property type="entry name" value="TPR-like"/>
    <property type="match status" value="1"/>
</dbReference>
<evidence type="ECO:0000313" key="8">
    <source>
        <dbReference type="Proteomes" id="UP000239203"/>
    </source>
</evidence>
<dbReference type="AlphaFoldDB" id="A0A2S6H1Z0"/>
<comment type="caution">
    <text evidence="7">The sequence shown here is derived from an EMBL/GenBank/DDBJ whole genome shotgun (WGS) entry which is preliminary data.</text>
</comment>
<feature type="domain" description="OmpR/PhoB-type" evidence="6">
    <location>
        <begin position="1"/>
        <end position="93"/>
    </location>
</feature>
<dbReference type="Gene3D" id="1.25.40.10">
    <property type="entry name" value="Tetratricopeptide repeat domain"/>
    <property type="match status" value="1"/>
</dbReference>
<dbReference type="Proteomes" id="UP000239203">
    <property type="component" value="Unassembled WGS sequence"/>
</dbReference>
<dbReference type="PANTHER" id="PTHR35807:SF1">
    <property type="entry name" value="TRANSCRIPTIONAL REGULATOR REDD"/>
    <property type="match status" value="1"/>
</dbReference>
<dbReference type="InterPro" id="IPR005158">
    <property type="entry name" value="BTAD"/>
</dbReference>
<dbReference type="PANTHER" id="PTHR35807">
    <property type="entry name" value="TRANSCRIPTIONAL REGULATOR REDD-RELATED"/>
    <property type="match status" value="1"/>
</dbReference>